<evidence type="ECO:0000313" key="1">
    <source>
        <dbReference type="EMBL" id="EMN15804.1"/>
    </source>
</evidence>
<proteinExistence type="predicted"/>
<dbReference type="AlphaFoldDB" id="A0ABC9SDH7"/>
<evidence type="ECO:0000313" key="2">
    <source>
        <dbReference type="Proteomes" id="UP000012166"/>
    </source>
</evidence>
<organism evidence="1 2">
    <name type="scientific">Leptospira borgpetersenii str. Brem 328</name>
    <dbReference type="NCBI Taxonomy" id="1049780"/>
    <lineage>
        <taxon>Bacteria</taxon>
        <taxon>Pseudomonadati</taxon>
        <taxon>Spirochaetota</taxon>
        <taxon>Spirochaetia</taxon>
        <taxon>Leptospirales</taxon>
        <taxon>Leptospiraceae</taxon>
        <taxon>Leptospira</taxon>
    </lineage>
</organism>
<gene>
    <name evidence="1" type="ORF">LEP1GSC056_3122</name>
</gene>
<dbReference type="EMBL" id="AHMS02000044">
    <property type="protein sequence ID" value="EMN15804.1"/>
    <property type="molecule type" value="Genomic_DNA"/>
</dbReference>
<name>A0ABC9SDH7_LEPBO</name>
<reference evidence="1 2" key="1">
    <citation type="submission" date="2013-01" db="EMBL/GenBank/DDBJ databases">
        <authorList>
            <person name="Harkins D.M."/>
            <person name="Durkin A.S."/>
            <person name="Brinkac L.M."/>
            <person name="Haft D.H."/>
            <person name="Selengut J.D."/>
            <person name="Sanka R."/>
            <person name="DePew J."/>
            <person name="Purushe J."/>
            <person name="Hartskeerl R.A."/>
            <person name="Ahmed A."/>
            <person name="van der Linden H."/>
            <person name="Goris M.G.A."/>
            <person name="Vinetz J.M."/>
            <person name="Sutton G.G."/>
            <person name="Nierman W.C."/>
            <person name="Fouts D.E."/>
        </authorList>
    </citation>
    <scope>NUCLEOTIDE SEQUENCE [LARGE SCALE GENOMIC DNA]</scope>
    <source>
        <strain evidence="1 2">Brem 328</strain>
    </source>
</reference>
<protein>
    <submittedName>
        <fullName evidence="1">Uncharacterized protein</fullName>
    </submittedName>
</protein>
<comment type="caution">
    <text evidence="1">The sequence shown here is derived from an EMBL/GenBank/DDBJ whole genome shotgun (WGS) entry which is preliminary data.</text>
</comment>
<accession>A0ABC9SDH7</accession>
<dbReference type="Proteomes" id="UP000012166">
    <property type="component" value="Unassembled WGS sequence"/>
</dbReference>
<sequence>MLQSFPTFSDFNRSEWMKLEELVKEDGQFLLKSFGLTSPLVMLKSEEKEPIGFFKTRST</sequence>